<dbReference type="AlphaFoldDB" id="M1SHT6"/>
<gene>
    <name evidence="1" type="ORF">MU9_2598</name>
</gene>
<dbReference type="EMBL" id="CP004345">
    <property type="protein sequence ID" value="AGG31643.1"/>
    <property type="molecule type" value="Genomic_DNA"/>
</dbReference>
<evidence type="ECO:0000313" key="2">
    <source>
        <dbReference type="Proteomes" id="UP000011834"/>
    </source>
</evidence>
<proteinExistence type="predicted"/>
<dbReference type="HOGENOM" id="CLU_3330301_0_0_6"/>
<name>M1SHT6_MORMO</name>
<evidence type="ECO:0000313" key="1">
    <source>
        <dbReference type="EMBL" id="AGG31643.1"/>
    </source>
</evidence>
<organism evidence="1 2">
    <name type="scientific">Morganella morganii subsp. morganii KT</name>
    <dbReference type="NCBI Taxonomy" id="1124991"/>
    <lineage>
        <taxon>Bacteria</taxon>
        <taxon>Pseudomonadati</taxon>
        <taxon>Pseudomonadota</taxon>
        <taxon>Gammaproteobacteria</taxon>
        <taxon>Enterobacterales</taxon>
        <taxon>Morganellaceae</taxon>
        <taxon>Morganella</taxon>
    </lineage>
</organism>
<accession>M1SHT6</accession>
<dbReference type="KEGG" id="mmk:MU9_2598"/>
<keyword evidence="2" id="KW-1185">Reference proteome</keyword>
<dbReference type="Proteomes" id="UP000011834">
    <property type="component" value="Chromosome"/>
</dbReference>
<reference evidence="1 2" key="1">
    <citation type="journal article" date="2012" name="BMC Genomics">
        <title>Whole-genome sequencing and identification of Morganella morganii KT pathogenicity-related genes.</title>
        <authorList>
            <person name="Chen Y.T."/>
            <person name="Peng H.L."/>
            <person name="Shia W.C."/>
            <person name="Hsu F.R."/>
            <person name="Ken C.F."/>
            <person name="Tsao Y.M."/>
            <person name="Chen C.H."/>
            <person name="Liu C.E."/>
            <person name="Hsieh M.F."/>
            <person name="Chen H.C."/>
            <person name="Tang C.Y."/>
            <person name="Ku T.H."/>
        </authorList>
    </citation>
    <scope>NUCLEOTIDE SEQUENCE [LARGE SCALE GENOMIC DNA]</scope>
    <source>
        <strain evidence="1 2">KT</strain>
    </source>
</reference>
<protein>
    <submittedName>
        <fullName evidence="1">Uncharacterized protein</fullName>
    </submittedName>
</protein>
<sequence length="38" mass="4107">MSESPGRITSKNDLFKIIVISVSPSGEVKGILPQINHN</sequence>